<accession>A0A8J3Z7X5</accession>
<dbReference type="GO" id="GO:0016491">
    <property type="term" value="F:oxidoreductase activity"/>
    <property type="evidence" value="ECO:0007669"/>
    <property type="project" value="UniProtKB-KW"/>
</dbReference>
<sequence>MLAVPGWLWFDSLLPGSYSVMDMGHVDLGGGPGPRDHANHHGTVSVADLSGDRTAAPDVTVTLTARQERFTLATGERIDGYTLDHQSPGPTIRAVQGDLVEVTLVNESIRAGTSLHWHGVDVPNAEDGVAGVTQDAVRPGKRHVYRFRVEDAGTYWYHSHQHSSVQVPGGLFGALVVAPRPVADVAAIDDVVAVVHSYRGLGTVSGRTGMQRAPAAAGTSVRVRVVNTEFASIIVSVAGAAYRVLALDGRDVVEPPEVRDKTVVLAGGGRVDLALTLPADGPAVRVDFGVGAALAIGPPTADVSPVRALEGNVDFLSYGRPAPIGFDPTRPDRRFRYVVDRRLGFVDGRLASWWTVNGRLYPDVPMFMVAEGDVVVMTIRNNFGSLHPMHLHGHHAVVLERNGVRATGSPWWTDSLDVQKGSTYVIAFVADNPGIWMDHCHNLTHSSTGLIAHLSYIGVSAPYRIGGPGDNHPD</sequence>
<dbReference type="InterPro" id="IPR011707">
    <property type="entry name" value="Cu-oxidase-like_N"/>
</dbReference>
<organism evidence="6 7">
    <name type="scientific">Virgisporangium aurantiacum</name>
    <dbReference type="NCBI Taxonomy" id="175570"/>
    <lineage>
        <taxon>Bacteria</taxon>
        <taxon>Bacillati</taxon>
        <taxon>Actinomycetota</taxon>
        <taxon>Actinomycetes</taxon>
        <taxon>Micromonosporales</taxon>
        <taxon>Micromonosporaceae</taxon>
        <taxon>Virgisporangium</taxon>
    </lineage>
</organism>
<dbReference type="InterPro" id="IPR045087">
    <property type="entry name" value="Cu-oxidase_fam"/>
</dbReference>
<dbReference type="PROSITE" id="PS00080">
    <property type="entry name" value="MULTICOPPER_OXIDASE2"/>
    <property type="match status" value="1"/>
</dbReference>
<evidence type="ECO:0000313" key="6">
    <source>
        <dbReference type="EMBL" id="GIJ56970.1"/>
    </source>
</evidence>
<gene>
    <name evidence="6" type="primary">cumA</name>
    <name evidence="6" type="ORF">Vau01_044860</name>
</gene>
<evidence type="ECO:0000256" key="3">
    <source>
        <dbReference type="SAM" id="MobiDB-lite"/>
    </source>
</evidence>
<dbReference type="AlphaFoldDB" id="A0A8J3Z7X5"/>
<evidence type="ECO:0000259" key="4">
    <source>
        <dbReference type="Pfam" id="PF07731"/>
    </source>
</evidence>
<reference evidence="6" key="1">
    <citation type="submission" date="2021-01" db="EMBL/GenBank/DDBJ databases">
        <title>Whole genome shotgun sequence of Virgisporangium aurantiacum NBRC 16421.</title>
        <authorList>
            <person name="Komaki H."/>
            <person name="Tamura T."/>
        </authorList>
    </citation>
    <scope>NUCLEOTIDE SEQUENCE</scope>
    <source>
        <strain evidence="6">NBRC 16421</strain>
    </source>
</reference>
<evidence type="ECO:0000256" key="2">
    <source>
        <dbReference type="ARBA" id="ARBA00023002"/>
    </source>
</evidence>
<dbReference type="Proteomes" id="UP000612585">
    <property type="component" value="Unassembled WGS sequence"/>
</dbReference>
<protein>
    <submittedName>
        <fullName evidence="6">Copper oxidase</fullName>
    </submittedName>
</protein>
<feature type="region of interest" description="Disordered" evidence="3">
    <location>
        <begin position="31"/>
        <end position="51"/>
    </location>
</feature>
<name>A0A8J3Z7X5_9ACTN</name>
<dbReference type="SUPFAM" id="SSF49503">
    <property type="entry name" value="Cupredoxins"/>
    <property type="match status" value="3"/>
</dbReference>
<dbReference type="InterPro" id="IPR011706">
    <property type="entry name" value="Cu-oxidase_C"/>
</dbReference>
<feature type="domain" description="Plastocyanin-like" evidence="5">
    <location>
        <begin position="69"/>
        <end position="180"/>
    </location>
</feature>
<proteinExistence type="predicted"/>
<keyword evidence="2" id="KW-0560">Oxidoreductase</keyword>
<dbReference type="PANTHER" id="PTHR11709">
    <property type="entry name" value="MULTI-COPPER OXIDASE"/>
    <property type="match status" value="1"/>
</dbReference>
<dbReference type="GO" id="GO:0005507">
    <property type="term" value="F:copper ion binding"/>
    <property type="evidence" value="ECO:0007669"/>
    <property type="project" value="InterPro"/>
</dbReference>
<keyword evidence="1" id="KW-0479">Metal-binding</keyword>
<dbReference type="Gene3D" id="2.60.40.420">
    <property type="entry name" value="Cupredoxins - blue copper proteins"/>
    <property type="match status" value="3"/>
</dbReference>
<evidence type="ECO:0000313" key="7">
    <source>
        <dbReference type="Proteomes" id="UP000612585"/>
    </source>
</evidence>
<evidence type="ECO:0000259" key="5">
    <source>
        <dbReference type="Pfam" id="PF07732"/>
    </source>
</evidence>
<feature type="domain" description="Plastocyanin-like" evidence="4">
    <location>
        <begin position="354"/>
        <end position="453"/>
    </location>
</feature>
<dbReference type="InterPro" id="IPR002355">
    <property type="entry name" value="Cu_oxidase_Cu_BS"/>
</dbReference>
<comment type="caution">
    <text evidence="6">The sequence shown here is derived from an EMBL/GenBank/DDBJ whole genome shotgun (WGS) entry which is preliminary data.</text>
</comment>
<keyword evidence="7" id="KW-1185">Reference proteome</keyword>
<dbReference type="Pfam" id="PF07732">
    <property type="entry name" value="Cu-oxidase_3"/>
    <property type="match status" value="1"/>
</dbReference>
<dbReference type="InterPro" id="IPR008972">
    <property type="entry name" value="Cupredoxin"/>
</dbReference>
<dbReference type="CDD" id="cd04202">
    <property type="entry name" value="CuRO_D2_2dMcoN_like"/>
    <property type="match status" value="1"/>
</dbReference>
<evidence type="ECO:0000256" key="1">
    <source>
        <dbReference type="ARBA" id="ARBA00022723"/>
    </source>
</evidence>
<dbReference type="Pfam" id="PF07731">
    <property type="entry name" value="Cu-oxidase_2"/>
    <property type="match status" value="1"/>
</dbReference>
<dbReference type="EMBL" id="BOPG01000027">
    <property type="protein sequence ID" value="GIJ56970.1"/>
    <property type="molecule type" value="Genomic_DNA"/>
</dbReference>
<dbReference type="RefSeq" id="WP_239151771.1">
    <property type="nucleotide sequence ID" value="NZ_BOPG01000027.1"/>
</dbReference>